<comment type="function">
    <text evidence="12">Catalyzes the dehydration of the S-form of NAD(P)HX at the expense of ADP, which is converted to AMP. Together with NAD(P)HX epimerase, which catalyzes the epimerization of the S- and R-forms, the enzyme allows the repair of both epimers of NAD(P)HX, a damaged form of NAD(P)H that is a result of enzymatic or heat-dependent hydration.</text>
</comment>
<keyword evidence="5 12" id="KW-0067">ATP-binding</keyword>
<reference evidence="16 17" key="1">
    <citation type="submission" date="2018-09" db="EMBL/GenBank/DDBJ databases">
        <authorList>
            <person name="Li J."/>
        </authorList>
    </citation>
    <scope>NUCLEOTIDE SEQUENCE [LARGE SCALE GENOMIC DNA]</scope>
    <source>
        <strain evidence="16 17">2129</strain>
    </source>
</reference>
<dbReference type="SUPFAM" id="SSF53613">
    <property type="entry name" value="Ribokinase-like"/>
    <property type="match status" value="1"/>
</dbReference>
<evidence type="ECO:0000256" key="6">
    <source>
        <dbReference type="ARBA" id="ARBA00022857"/>
    </source>
</evidence>
<feature type="compositionally biased region" description="Polar residues" evidence="13">
    <location>
        <begin position="163"/>
        <end position="177"/>
    </location>
</feature>
<dbReference type="EMBL" id="CP032514">
    <property type="protein sequence ID" value="AYD90768.1"/>
    <property type="molecule type" value="Genomic_DNA"/>
</dbReference>
<comment type="function">
    <text evidence="9">Bifunctional enzyme that catalyzes the epimerization of the S- and R-forms of NAD(P)HX and the dehydration of the S-form of NAD(P)HX at the expense of ADP, which is converted to AMP. This allows the repair of both epimers of NAD(P)HX, a damaged form of NAD(P)H that is a result of enzymatic or heat-dependent hydration.</text>
</comment>
<evidence type="ECO:0000256" key="4">
    <source>
        <dbReference type="ARBA" id="ARBA00022741"/>
    </source>
</evidence>
<keyword evidence="8 12" id="KW-0456">Lyase</keyword>
<dbReference type="CDD" id="cd01171">
    <property type="entry name" value="YXKO-related"/>
    <property type="match status" value="1"/>
</dbReference>
<protein>
    <recommendedName>
        <fullName evidence="12">ADP-dependent (S)-NAD(P)H-hydrate dehydratase</fullName>
        <ecNumber evidence="12">4.2.1.136</ecNumber>
    </recommendedName>
    <alternativeName>
        <fullName evidence="12">ADP-dependent NAD(P)HX dehydratase</fullName>
    </alternativeName>
</protein>
<evidence type="ECO:0000256" key="11">
    <source>
        <dbReference type="ARBA" id="ARBA00049209"/>
    </source>
</evidence>
<evidence type="ECO:0000259" key="14">
    <source>
        <dbReference type="PROSITE" id="PS51383"/>
    </source>
</evidence>
<name>A0ABM6Z6D2_9ACTO</name>
<dbReference type="PROSITE" id="PS01050">
    <property type="entry name" value="YJEF_C_2"/>
    <property type="match status" value="1"/>
</dbReference>
<feature type="binding site" evidence="12">
    <location>
        <position position="522"/>
    </location>
    <ligand>
        <name>(6S)-NADPHX</name>
        <dbReference type="ChEBI" id="CHEBI:64076"/>
    </ligand>
</feature>
<dbReference type="PANTHER" id="PTHR12592:SF0">
    <property type="entry name" value="ATP-DEPENDENT (S)-NAD(P)H-HYDRATE DEHYDRATASE"/>
    <property type="match status" value="1"/>
</dbReference>
<dbReference type="Pfam" id="PF01256">
    <property type="entry name" value="Carb_kinase"/>
    <property type="match status" value="2"/>
</dbReference>
<comment type="cofactor">
    <cofactor evidence="12">
        <name>Mg(2+)</name>
        <dbReference type="ChEBI" id="CHEBI:18420"/>
    </cofactor>
</comment>
<dbReference type="PANTHER" id="PTHR12592">
    <property type="entry name" value="ATP-DEPENDENT (S)-NAD(P)H-HYDRATE DEHYDRATASE FAMILY MEMBER"/>
    <property type="match status" value="1"/>
</dbReference>
<feature type="binding site" evidence="12">
    <location>
        <begin position="492"/>
        <end position="496"/>
    </location>
    <ligand>
        <name>AMP</name>
        <dbReference type="ChEBI" id="CHEBI:456215"/>
    </ligand>
</feature>
<dbReference type="PROSITE" id="PS51383">
    <property type="entry name" value="YJEF_C_3"/>
    <property type="match status" value="1"/>
</dbReference>
<evidence type="ECO:0000256" key="9">
    <source>
        <dbReference type="ARBA" id="ARBA00025153"/>
    </source>
</evidence>
<evidence type="ECO:0000313" key="17">
    <source>
        <dbReference type="Proteomes" id="UP000273001"/>
    </source>
</evidence>
<dbReference type="InterPro" id="IPR029056">
    <property type="entry name" value="Ribokinase-like"/>
</dbReference>
<dbReference type="Pfam" id="PF03853">
    <property type="entry name" value="YjeF_N"/>
    <property type="match status" value="2"/>
</dbReference>
<feature type="binding site" evidence="12">
    <location>
        <position position="318"/>
    </location>
    <ligand>
        <name>(6S)-NADPHX</name>
        <dbReference type="ChEBI" id="CHEBI:64076"/>
    </ligand>
</feature>
<feature type="domain" description="YjeF C-terminal" evidence="14">
    <location>
        <begin position="283"/>
        <end position="613"/>
    </location>
</feature>
<comment type="catalytic activity">
    <reaction evidence="10 12">
        <text>(6S)-NADHX + ADP = AMP + phosphate + NADH + H(+)</text>
        <dbReference type="Rhea" id="RHEA:32223"/>
        <dbReference type="ChEBI" id="CHEBI:15378"/>
        <dbReference type="ChEBI" id="CHEBI:43474"/>
        <dbReference type="ChEBI" id="CHEBI:57945"/>
        <dbReference type="ChEBI" id="CHEBI:64074"/>
        <dbReference type="ChEBI" id="CHEBI:456215"/>
        <dbReference type="ChEBI" id="CHEBI:456216"/>
        <dbReference type="EC" id="4.2.1.136"/>
    </reaction>
</comment>
<proteinExistence type="inferred from homology"/>
<evidence type="ECO:0000256" key="12">
    <source>
        <dbReference type="HAMAP-Rule" id="MF_01965"/>
    </source>
</evidence>
<gene>
    <name evidence="12" type="primary">nnrD</name>
    <name evidence="16" type="ORF">D5R93_03390</name>
</gene>
<dbReference type="EC" id="4.2.1.136" evidence="12"/>
<evidence type="ECO:0000313" key="16">
    <source>
        <dbReference type="EMBL" id="AYD90768.1"/>
    </source>
</evidence>
<dbReference type="InterPro" id="IPR004443">
    <property type="entry name" value="YjeF_N_dom"/>
</dbReference>
<keyword evidence="4 12" id="KW-0547">Nucleotide-binding</keyword>
<evidence type="ECO:0000256" key="7">
    <source>
        <dbReference type="ARBA" id="ARBA00023027"/>
    </source>
</evidence>
<comment type="cofactor">
    <cofactor evidence="1">
        <name>K(+)</name>
        <dbReference type="ChEBI" id="CHEBI:29103"/>
    </cofactor>
</comment>
<dbReference type="InterPro" id="IPR017953">
    <property type="entry name" value="Carbohydrate_kinase_pred_CS"/>
</dbReference>
<feature type="domain" description="YjeF N-terminal" evidence="15">
    <location>
        <begin position="1"/>
        <end position="276"/>
    </location>
</feature>
<dbReference type="Proteomes" id="UP000273001">
    <property type="component" value="Chromosome"/>
</dbReference>
<dbReference type="HAMAP" id="MF_01965">
    <property type="entry name" value="NADHX_dehydratase"/>
    <property type="match status" value="1"/>
</dbReference>
<evidence type="ECO:0000256" key="13">
    <source>
        <dbReference type="SAM" id="MobiDB-lite"/>
    </source>
</evidence>
<feature type="binding site" evidence="12">
    <location>
        <position position="521"/>
    </location>
    <ligand>
        <name>AMP</name>
        <dbReference type="ChEBI" id="CHEBI:456215"/>
    </ligand>
</feature>
<keyword evidence="6 12" id="KW-0521">NADP</keyword>
<evidence type="ECO:0000256" key="3">
    <source>
        <dbReference type="ARBA" id="ARBA00009524"/>
    </source>
</evidence>
<feature type="binding site" evidence="12">
    <location>
        <position position="450"/>
    </location>
    <ligand>
        <name>(6S)-NADPHX</name>
        <dbReference type="ChEBI" id="CHEBI:64076"/>
    </ligand>
</feature>
<dbReference type="InterPro" id="IPR036652">
    <property type="entry name" value="YjeF_N_dom_sf"/>
</dbReference>
<dbReference type="PROSITE" id="PS51385">
    <property type="entry name" value="YJEF_N"/>
    <property type="match status" value="1"/>
</dbReference>
<accession>A0ABM6Z6D2</accession>
<sequence>MRAAAYAVARACRAELRRVRGGVAGGRVLALVGGGSNGADTLLACALLARRGCTVTALLGTRHPLPWAVEEARQTGVAVVEATASSASRPAGCADPADLPLSEEALAAITLVRREGGVVLDGLTGTGGAGPLRPQAAALVAPFVTEELAGDAGGFCEDTAGDLSQDSAGNAGTTGLSQAGEVREGTGGQAPALATPAAVGAPACSPGLRGRGWRVVAVDLPSGTDADDGTLPGPVLPADRTVTFTCLKGALCLPPACHLAGEVEVVDLGLPVPQGEPIAVLPSWADLSATLRAPGPADHKYTRGVVGLWAGSHSYPGAAVLAASAAVRAGAGMVRLSAPRRVEDLVLARRPEVVPGAGRCQARVVGPGTEPQDRPRAYALRQVLRQVLAQVGCEHPPGGARAPRGAGAPRGTGVSACAAPAVIDAGALALLPGLVDEGLACGPEHVLTPHAGEAARLLTSLGSPWSREQVSRQPLAAAQELTGLTGATTVLKGAVTLVVTPGRPAVSVRDAPGWLATAGSGDVLAGVLGALLAAAAARAEQGGPPLSEVVGTVVSSAVRLHAQAGVVAARRRDPGAGEAGEGRGAGRSTACPVGHPVAALDLADALPEAWATLVLGSR</sequence>
<feature type="binding site" evidence="12">
    <location>
        <position position="368"/>
    </location>
    <ligand>
        <name>(6S)-NADPHX</name>
        <dbReference type="ChEBI" id="CHEBI:64076"/>
    </ligand>
</feature>
<dbReference type="Gene3D" id="3.40.50.10260">
    <property type="entry name" value="YjeF N-terminal domain"/>
    <property type="match status" value="1"/>
</dbReference>
<comment type="similarity">
    <text evidence="2">In the N-terminal section; belongs to the NnrE/AIBP family.</text>
</comment>
<dbReference type="InterPro" id="IPR000631">
    <property type="entry name" value="CARKD"/>
</dbReference>
<evidence type="ECO:0000256" key="10">
    <source>
        <dbReference type="ARBA" id="ARBA00048238"/>
    </source>
</evidence>
<organism evidence="16 17">
    <name type="scientific">Actinomyces lilanjuaniae</name>
    <dbReference type="NCBI Taxonomy" id="2321394"/>
    <lineage>
        <taxon>Bacteria</taxon>
        <taxon>Bacillati</taxon>
        <taxon>Actinomycetota</taxon>
        <taxon>Actinomycetes</taxon>
        <taxon>Actinomycetales</taxon>
        <taxon>Actinomycetaceae</taxon>
        <taxon>Actinomyces</taxon>
    </lineage>
</organism>
<comment type="similarity">
    <text evidence="12">Belongs to the NnrD/CARKD family.</text>
</comment>
<feature type="region of interest" description="Disordered" evidence="13">
    <location>
        <begin position="163"/>
        <end position="189"/>
    </location>
</feature>
<evidence type="ECO:0000259" key="15">
    <source>
        <dbReference type="PROSITE" id="PS51385"/>
    </source>
</evidence>
<evidence type="ECO:0000256" key="5">
    <source>
        <dbReference type="ARBA" id="ARBA00022840"/>
    </source>
</evidence>
<evidence type="ECO:0000256" key="8">
    <source>
        <dbReference type="ARBA" id="ARBA00023239"/>
    </source>
</evidence>
<evidence type="ECO:0000256" key="1">
    <source>
        <dbReference type="ARBA" id="ARBA00001958"/>
    </source>
</evidence>
<comment type="catalytic activity">
    <reaction evidence="11 12">
        <text>(6S)-NADPHX + ADP = AMP + phosphate + NADPH + H(+)</text>
        <dbReference type="Rhea" id="RHEA:32235"/>
        <dbReference type="ChEBI" id="CHEBI:15378"/>
        <dbReference type="ChEBI" id="CHEBI:43474"/>
        <dbReference type="ChEBI" id="CHEBI:57783"/>
        <dbReference type="ChEBI" id="CHEBI:64076"/>
        <dbReference type="ChEBI" id="CHEBI:456215"/>
        <dbReference type="ChEBI" id="CHEBI:456216"/>
        <dbReference type="EC" id="4.2.1.136"/>
    </reaction>
</comment>
<dbReference type="Gene3D" id="3.40.1190.20">
    <property type="match status" value="1"/>
</dbReference>
<dbReference type="SUPFAM" id="SSF64153">
    <property type="entry name" value="YjeF N-terminal domain-like"/>
    <property type="match status" value="2"/>
</dbReference>
<comment type="subunit">
    <text evidence="12">Homotetramer.</text>
</comment>
<keyword evidence="17" id="KW-1185">Reference proteome</keyword>
<evidence type="ECO:0000256" key="2">
    <source>
        <dbReference type="ARBA" id="ARBA00006001"/>
    </source>
</evidence>
<keyword evidence="7 12" id="KW-0520">NAD</keyword>
<comment type="similarity">
    <text evidence="3">In the C-terminal section; belongs to the NnrD/CARKD family.</text>
</comment>